<dbReference type="NCBIfam" id="TIGR00229">
    <property type="entry name" value="sensory_box"/>
    <property type="match status" value="4"/>
</dbReference>
<keyword evidence="1" id="KW-0472">Membrane</keyword>
<feature type="domain" description="PAC" evidence="3">
    <location>
        <begin position="708"/>
        <end position="758"/>
    </location>
</feature>
<feature type="transmembrane region" description="Helical" evidence="1">
    <location>
        <begin position="6"/>
        <end position="26"/>
    </location>
</feature>
<evidence type="ECO:0000259" key="3">
    <source>
        <dbReference type="PROSITE" id="PS50113"/>
    </source>
</evidence>
<dbReference type="Pfam" id="PF13426">
    <property type="entry name" value="PAS_9"/>
    <property type="match status" value="2"/>
</dbReference>
<feature type="domain" description="PAS" evidence="2">
    <location>
        <begin position="264"/>
        <end position="315"/>
    </location>
</feature>
<evidence type="ECO:0000259" key="2">
    <source>
        <dbReference type="PROSITE" id="PS50112"/>
    </source>
</evidence>
<organism evidence="4 5">
    <name type="scientific">Mariniflexile aquimaris</name>
    <dbReference type="NCBI Taxonomy" id="881009"/>
    <lineage>
        <taxon>Bacteria</taxon>
        <taxon>Pseudomonadati</taxon>
        <taxon>Bacteroidota</taxon>
        <taxon>Flavobacteriia</taxon>
        <taxon>Flavobacteriales</taxon>
        <taxon>Flavobacteriaceae</taxon>
        <taxon>Mariniflexile</taxon>
    </lineage>
</organism>
<keyword evidence="5" id="KW-1185">Reference proteome</keyword>
<gene>
    <name evidence="4" type="ORF">ACFQ0I_01175</name>
</gene>
<dbReference type="PROSITE" id="PS50112">
    <property type="entry name" value="PAS"/>
    <property type="match status" value="4"/>
</dbReference>
<dbReference type="InterPro" id="IPR052155">
    <property type="entry name" value="Biofilm_reg_signaling"/>
</dbReference>
<dbReference type="InterPro" id="IPR013656">
    <property type="entry name" value="PAS_4"/>
</dbReference>
<dbReference type="InterPro" id="IPR000700">
    <property type="entry name" value="PAS-assoc_C"/>
</dbReference>
<name>A0ABW3BPD5_9FLAO</name>
<dbReference type="PROSITE" id="PS50113">
    <property type="entry name" value="PAC"/>
    <property type="match status" value="2"/>
</dbReference>
<sequence>MNLYTTILLEFLLVASSILILFKFRVKLGLAPLYILLGSLQYLQANLGSAFSFNFFADYVIYPGSIILFSAVLFAVLLIYIKEGVASARALIIGIVISNIIMTLMFEITYLQEIIKNASINSYSLFRVDLKYFIGGTTILILDFLLLFILYQYLVSRIKKLHYFAILFITLFSILIFDAIAFNVALFSGTPLFKSSLVSHLVGKSLGALVFSILLYFYVTYFDNETKSTASFIANQNRDIFSIFKYRKRYINLKAEKAEVEKKLVSQIESALKNISDGFVSLDTNWCYTYVNIKAGEILGRSPESLIGKHIWTEFPEGVGLPFYNLYYKAVETQQTQYLQEYYPPFRMWLENRIYPSPEGLTIYFTDITEKKEAESNNQMLLSLIETSDDFVGLASLEGVPIYLNSNGRSLVGLAEKDALPASITEFFPENYHDIIINEHIPSIYKERKWNGEVEFKNFKTGKLIPIEMSGFLIRDKISNEPMVLGIVATNITERKKIEGQIIESEKNLDTIINNIGDPLFVKDEESRLILVNDAFCAIFNLTRSDIIGKTLAENVHPDEQESFLKIDKQVLTTGVENVNEETLTLNGTDKRIISTKKTRFIDDYGHKFLIGVIRDITDRKNAEIELKQSEEKFSKAFESNVIGKAILNKEKTIIEVNDALANIVGFKRENMLGKTAVEIGLFNFDDPKNLENEALLWSEFSEKGYASNIELKYLLNNGKELFILISLQALQLYNEDHVMITVVDITEKKNAEAELEKYRNNLEELVKIRTEEVNFKNAELQRMNKLFVGRELKMKELKNIIKELQSRK</sequence>
<dbReference type="InterPro" id="IPR048533">
    <property type="entry name" value="VUPS"/>
</dbReference>
<dbReference type="Pfam" id="PF20973">
    <property type="entry name" value="VUPS"/>
    <property type="match status" value="1"/>
</dbReference>
<dbReference type="PANTHER" id="PTHR44757:SF2">
    <property type="entry name" value="BIOFILM ARCHITECTURE MAINTENANCE PROTEIN MBAA"/>
    <property type="match status" value="1"/>
</dbReference>
<protein>
    <submittedName>
        <fullName evidence="4">PAS domain S-box protein</fullName>
    </submittedName>
</protein>
<feature type="transmembrane region" description="Helical" evidence="1">
    <location>
        <begin position="197"/>
        <end position="219"/>
    </location>
</feature>
<feature type="domain" description="PAS" evidence="2">
    <location>
        <begin position="377"/>
        <end position="448"/>
    </location>
</feature>
<keyword evidence="1" id="KW-0812">Transmembrane</keyword>
<feature type="transmembrane region" description="Helical" evidence="1">
    <location>
        <begin position="163"/>
        <end position="185"/>
    </location>
</feature>
<dbReference type="InterPro" id="IPR035965">
    <property type="entry name" value="PAS-like_dom_sf"/>
</dbReference>
<dbReference type="Gene3D" id="3.30.450.20">
    <property type="entry name" value="PAS domain"/>
    <property type="match status" value="4"/>
</dbReference>
<accession>A0ABW3BPD5</accession>
<keyword evidence="1" id="KW-1133">Transmembrane helix</keyword>
<evidence type="ECO:0000313" key="4">
    <source>
        <dbReference type="EMBL" id="MFD0834359.1"/>
    </source>
</evidence>
<feature type="transmembrane region" description="Helical" evidence="1">
    <location>
        <begin position="59"/>
        <end position="81"/>
    </location>
</feature>
<dbReference type="CDD" id="cd00130">
    <property type="entry name" value="PAS"/>
    <property type="match status" value="4"/>
</dbReference>
<proteinExistence type="predicted"/>
<dbReference type="PANTHER" id="PTHR44757">
    <property type="entry name" value="DIGUANYLATE CYCLASE DGCP"/>
    <property type="match status" value="1"/>
</dbReference>
<feature type="transmembrane region" description="Helical" evidence="1">
    <location>
        <begin position="132"/>
        <end position="151"/>
    </location>
</feature>
<evidence type="ECO:0000256" key="1">
    <source>
        <dbReference type="SAM" id="Phobius"/>
    </source>
</evidence>
<dbReference type="RefSeq" id="WP_379938601.1">
    <property type="nucleotide sequence ID" value="NZ_JBHTIB010000002.1"/>
</dbReference>
<dbReference type="EMBL" id="JBHTIB010000002">
    <property type="protein sequence ID" value="MFD0834359.1"/>
    <property type="molecule type" value="Genomic_DNA"/>
</dbReference>
<comment type="caution">
    <text evidence="4">The sequence shown here is derived from an EMBL/GenBank/DDBJ whole genome shotgun (WGS) entry which is preliminary data.</text>
</comment>
<feature type="domain" description="PAS" evidence="2">
    <location>
        <begin position="630"/>
        <end position="692"/>
    </location>
</feature>
<dbReference type="SUPFAM" id="SSF55785">
    <property type="entry name" value="PYP-like sensor domain (PAS domain)"/>
    <property type="match status" value="4"/>
</dbReference>
<feature type="transmembrane region" description="Helical" evidence="1">
    <location>
        <begin position="90"/>
        <end position="112"/>
    </location>
</feature>
<dbReference type="Pfam" id="PF08448">
    <property type="entry name" value="PAS_4"/>
    <property type="match status" value="2"/>
</dbReference>
<feature type="domain" description="PAC" evidence="3">
    <location>
        <begin position="577"/>
        <end position="629"/>
    </location>
</feature>
<dbReference type="SMART" id="SM00091">
    <property type="entry name" value="PAS"/>
    <property type="match status" value="4"/>
</dbReference>
<dbReference type="InterPro" id="IPR000014">
    <property type="entry name" value="PAS"/>
</dbReference>
<dbReference type="Proteomes" id="UP001597011">
    <property type="component" value="Unassembled WGS sequence"/>
</dbReference>
<reference evidence="5" key="1">
    <citation type="journal article" date="2019" name="Int. J. Syst. Evol. Microbiol.">
        <title>The Global Catalogue of Microorganisms (GCM) 10K type strain sequencing project: providing services to taxonomists for standard genome sequencing and annotation.</title>
        <authorList>
            <consortium name="The Broad Institute Genomics Platform"/>
            <consortium name="The Broad Institute Genome Sequencing Center for Infectious Disease"/>
            <person name="Wu L."/>
            <person name="Ma J."/>
        </authorList>
    </citation>
    <scope>NUCLEOTIDE SEQUENCE [LARGE SCALE GENOMIC DNA]</scope>
    <source>
        <strain evidence="5">CCUG 60529</strain>
    </source>
</reference>
<feature type="domain" description="PAS" evidence="2">
    <location>
        <begin position="505"/>
        <end position="575"/>
    </location>
</feature>
<evidence type="ECO:0000313" key="5">
    <source>
        <dbReference type="Proteomes" id="UP001597011"/>
    </source>
</evidence>